<proteinExistence type="inferred from homology"/>
<dbReference type="InterPro" id="IPR050418">
    <property type="entry name" value="D-iso_2-hydroxyacid_DH_PdxB"/>
</dbReference>
<dbReference type="AlphaFoldDB" id="A0A9D1V5Q6"/>
<dbReference type="Gene3D" id="3.40.50.720">
    <property type="entry name" value="NAD(P)-binding Rossmann-like Domain"/>
    <property type="match status" value="2"/>
</dbReference>
<sequence>MKIVVLDGHALDPGDLSWEGFEALGEFERYDRTPAQLILPRMAGAGAVLVNKTPITAATLAACPDLRYIGVLATGYNVVDTAAAAARGIPVCNVPDYGTEAVAQFTFALLLELCHRAGDHSRGVHGGEWCQKTDFCYWNTPQRELAGLVFGVVGYGRIGRAAARIARAFGMKVLACGPHLAPGLLEDGTLAVTQEELFAASDVVSLHCPLTAQNAGMIDGKAIAAMKPGVLLLNTARGPLVNEADLAAALKSGRVAGAALDVVSAEPIRPDNPLLGAPNCILTPHMAWGAKAARQRLMDTAAENLRSFLAGKTVNAVNL</sequence>
<feature type="domain" description="D-isomer specific 2-hydroxyacid dehydrogenase catalytic" evidence="5">
    <location>
        <begin position="21"/>
        <end position="317"/>
    </location>
</feature>
<dbReference type="PROSITE" id="PS00671">
    <property type="entry name" value="D_2_HYDROXYACID_DH_3"/>
    <property type="match status" value="1"/>
</dbReference>
<dbReference type="SUPFAM" id="SSF51735">
    <property type="entry name" value="NAD(P)-binding Rossmann-fold domains"/>
    <property type="match status" value="1"/>
</dbReference>
<evidence type="ECO:0000313" key="8">
    <source>
        <dbReference type="Proteomes" id="UP000824193"/>
    </source>
</evidence>
<dbReference type="GO" id="GO:0051287">
    <property type="term" value="F:NAD binding"/>
    <property type="evidence" value="ECO:0007669"/>
    <property type="project" value="InterPro"/>
</dbReference>
<keyword evidence="3" id="KW-0520">NAD</keyword>
<gene>
    <name evidence="7" type="ORF">H9865_11085</name>
</gene>
<evidence type="ECO:0000256" key="1">
    <source>
        <dbReference type="ARBA" id="ARBA00005854"/>
    </source>
</evidence>
<accession>A0A9D1V5Q6</accession>
<dbReference type="InterPro" id="IPR036291">
    <property type="entry name" value="NAD(P)-bd_dom_sf"/>
</dbReference>
<evidence type="ECO:0000259" key="5">
    <source>
        <dbReference type="Pfam" id="PF00389"/>
    </source>
</evidence>
<dbReference type="Pfam" id="PF00389">
    <property type="entry name" value="2-Hacid_dh"/>
    <property type="match status" value="1"/>
</dbReference>
<evidence type="ECO:0000259" key="6">
    <source>
        <dbReference type="Pfam" id="PF02826"/>
    </source>
</evidence>
<dbReference type="InterPro" id="IPR006139">
    <property type="entry name" value="D-isomer_2_OHA_DH_cat_dom"/>
</dbReference>
<dbReference type="InterPro" id="IPR029753">
    <property type="entry name" value="D-isomer_DH_CS"/>
</dbReference>
<dbReference type="PANTHER" id="PTHR43761:SF1">
    <property type="entry name" value="D-ISOMER SPECIFIC 2-HYDROXYACID DEHYDROGENASE CATALYTIC DOMAIN-CONTAINING PROTEIN-RELATED"/>
    <property type="match status" value="1"/>
</dbReference>
<reference evidence="7" key="1">
    <citation type="journal article" date="2021" name="PeerJ">
        <title>Extensive microbial diversity within the chicken gut microbiome revealed by metagenomics and culture.</title>
        <authorList>
            <person name="Gilroy R."/>
            <person name="Ravi A."/>
            <person name="Getino M."/>
            <person name="Pursley I."/>
            <person name="Horton D.L."/>
            <person name="Alikhan N.F."/>
            <person name="Baker D."/>
            <person name="Gharbi K."/>
            <person name="Hall N."/>
            <person name="Watson M."/>
            <person name="Adriaenssens E.M."/>
            <person name="Foster-Nyarko E."/>
            <person name="Jarju S."/>
            <person name="Secka A."/>
            <person name="Antonio M."/>
            <person name="Oren A."/>
            <person name="Chaudhuri R.R."/>
            <person name="La Ragione R."/>
            <person name="Hildebrand F."/>
            <person name="Pallen M.J."/>
        </authorList>
    </citation>
    <scope>NUCLEOTIDE SEQUENCE</scope>
    <source>
        <strain evidence="7">2239</strain>
    </source>
</reference>
<evidence type="ECO:0000256" key="3">
    <source>
        <dbReference type="ARBA" id="ARBA00023027"/>
    </source>
</evidence>
<dbReference type="PANTHER" id="PTHR43761">
    <property type="entry name" value="D-ISOMER SPECIFIC 2-HYDROXYACID DEHYDROGENASE FAMILY PROTEIN (AFU_ORTHOLOGUE AFUA_1G13630)"/>
    <property type="match status" value="1"/>
</dbReference>
<reference evidence="7" key="2">
    <citation type="submission" date="2021-04" db="EMBL/GenBank/DDBJ databases">
        <authorList>
            <person name="Gilroy R."/>
        </authorList>
    </citation>
    <scope>NUCLEOTIDE SEQUENCE</scope>
    <source>
        <strain evidence="7">2239</strain>
    </source>
</reference>
<comment type="similarity">
    <text evidence="1 4">Belongs to the D-isomer specific 2-hydroxyacid dehydrogenase family.</text>
</comment>
<dbReference type="PROSITE" id="PS00670">
    <property type="entry name" value="D_2_HYDROXYACID_DH_2"/>
    <property type="match status" value="1"/>
</dbReference>
<dbReference type="CDD" id="cd12162">
    <property type="entry name" value="2-Hacid_dh_4"/>
    <property type="match status" value="1"/>
</dbReference>
<name>A0A9D1V5Q6_9FIRM</name>
<comment type="caution">
    <text evidence="7">The sequence shown here is derived from an EMBL/GenBank/DDBJ whole genome shotgun (WGS) entry which is preliminary data.</text>
</comment>
<dbReference type="GO" id="GO:0016616">
    <property type="term" value="F:oxidoreductase activity, acting on the CH-OH group of donors, NAD or NADP as acceptor"/>
    <property type="evidence" value="ECO:0007669"/>
    <property type="project" value="InterPro"/>
</dbReference>
<organism evidence="7 8">
    <name type="scientific">Candidatus Allofournierella pullicola</name>
    <dbReference type="NCBI Taxonomy" id="2838596"/>
    <lineage>
        <taxon>Bacteria</taxon>
        <taxon>Bacillati</taxon>
        <taxon>Bacillota</taxon>
        <taxon>Clostridia</taxon>
        <taxon>Eubacteriales</taxon>
        <taxon>Oscillospiraceae</taxon>
        <taxon>Allofournierella</taxon>
    </lineage>
</organism>
<evidence type="ECO:0000256" key="2">
    <source>
        <dbReference type="ARBA" id="ARBA00023002"/>
    </source>
</evidence>
<evidence type="ECO:0000256" key="4">
    <source>
        <dbReference type="RuleBase" id="RU003719"/>
    </source>
</evidence>
<protein>
    <submittedName>
        <fullName evidence="7">D-2-hydroxyacid dehydrogenase</fullName>
    </submittedName>
</protein>
<dbReference type="SUPFAM" id="SSF52283">
    <property type="entry name" value="Formate/glycerate dehydrogenase catalytic domain-like"/>
    <property type="match status" value="1"/>
</dbReference>
<dbReference type="Pfam" id="PF02826">
    <property type="entry name" value="2-Hacid_dh_C"/>
    <property type="match status" value="1"/>
</dbReference>
<keyword evidence="2 4" id="KW-0560">Oxidoreductase</keyword>
<dbReference type="Proteomes" id="UP000824193">
    <property type="component" value="Unassembled WGS sequence"/>
</dbReference>
<feature type="domain" description="D-isomer specific 2-hydroxyacid dehydrogenase NAD-binding" evidence="6">
    <location>
        <begin position="107"/>
        <end position="287"/>
    </location>
</feature>
<evidence type="ECO:0000313" key="7">
    <source>
        <dbReference type="EMBL" id="HIX06620.1"/>
    </source>
</evidence>
<dbReference type="InterPro" id="IPR006140">
    <property type="entry name" value="D-isomer_DH_NAD-bd"/>
</dbReference>
<dbReference type="EMBL" id="DXFW01000039">
    <property type="protein sequence ID" value="HIX06620.1"/>
    <property type="molecule type" value="Genomic_DNA"/>
</dbReference>